<dbReference type="Pfam" id="PF12833">
    <property type="entry name" value="HTH_18"/>
    <property type="match status" value="1"/>
</dbReference>
<dbReference type="Gene3D" id="1.10.10.60">
    <property type="entry name" value="Homeodomain-like"/>
    <property type="match status" value="1"/>
</dbReference>
<reference evidence="5 6" key="1">
    <citation type="submission" date="2016-10" db="EMBL/GenBank/DDBJ databases">
        <authorList>
            <person name="de Groot N.N."/>
        </authorList>
    </citation>
    <scope>NUCLEOTIDE SEQUENCE [LARGE SCALE GENOMIC DNA]</scope>
    <source>
        <strain evidence="5 6">CGMCC 4.7037</strain>
    </source>
</reference>
<dbReference type="PROSITE" id="PS01124">
    <property type="entry name" value="HTH_ARAC_FAMILY_2"/>
    <property type="match status" value="1"/>
</dbReference>
<keyword evidence="3" id="KW-0804">Transcription</keyword>
<dbReference type="SUPFAM" id="SSF46689">
    <property type="entry name" value="Homeodomain-like"/>
    <property type="match status" value="1"/>
</dbReference>
<accession>A0A1H6F3L8</accession>
<keyword evidence="2 5" id="KW-0238">DNA-binding</keyword>
<keyword evidence="1" id="KW-0805">Transcription regulation</keyword>
<dbReference type="PRINTS" id="PR00032">
    <property type="entry name" value="HTHARAC"/>
</dbReference>
<proteinExistence type="predicted"/>
<feature type="domain" description="HTH araC/xylS-type" evidence="4">
    <location>
        <begin position="212"/>
        <end position="312"/>
    </location>
</feature>
<dbReference type="InterPro" id="IPR009057">
    <property type="entry name" value="Homeodomain-like_sf"/>
</dbReference>
<dbReference type="InterPro" id="IPR018060">
    <property type="entry name" value="HTH_AraC"/>
</dbReference>
<dbReference type="GO" id="GO:0043565">
    <property type="term" value="F:sequence-specific DNA binding"/>
    <property type="evidence" value="ECO:0007669"/>
    <property type="project" value="InterPro"/>
</dbReference>
<dbReference type="Proteomes" id="UP000236732">
    <property type="component" value="Unassembled WGS sequence"/>
</dbReference>
<evidence type="ECO:0000259" key="4">
    <source>
        <dbReference type="PROSITE" id="PS01124"/>
    </source>
</evidence>
<name>A0A1H6F3L8_9ACTN</name>
<dbReference type="EMBL" id="FNVT01000045">
    <property type="protein sequence ID" value="SEH03839.1"/>
    <property type="molecule type" value="Genomic_DNA"/>
</dbReference>
<protein>
    <submittedName>
        <fullName evidence="5">AraC-type DNA-binding protein</fullName>
    </submittedName>
</protein>
<dbReference type="PANTHER" id="PTHR46796">
    <property type="entry name" value="HTH-TYPE TRANSCRIPTIONAL ACTIVATOR RHAS-RELATED"/>
    <property type="match status" value="1"/>
</dbReference>
<dbReference type="SMART" id="SM00342">
    <property type="entry name" value="HTH_ARAC"/>
    <property type="match status" value="1"/>
</dbReference>
<dbReference type="AlphaFoldDB" id="A0A1H6F3L8"/>
<organism evidence="5 6">
    <name type="scientific">Nonomuraea solani</name>
    <dbReference type="NCBI Taxonomy" id="1144553"/>
    <lineage>
        <taxon>Bacteria</taxon>
        <taxon>Bacillati</taxon>
        <taxon>Actinomycetota</taxon>
        <taxon>Actinomycetes</taxon>
        <taxon>Streptosporangiales</taxon>
        <taxon>Streptosporangiaceae</taxon>
        <taxon>Nonomuraea</taxon>
    </lineage>
</organism>
<keyword evidence="6" id="KW-1185">Reference proteome</keyword>
<evidence type="ECO:0000313" key="5">
    <source>
        <dbReference type="EMBL" id="SEH03839.1"/>
    </source>
</evidence>
<gene>
    <name evidence="5" type="ORF">SAMN05444920_14519</name>
</gene>
<dbReference type="InterPro" id="IPR050204">
    <property type="entry name" value="AraC_XylS_family_regulators"/>
</dbReference>
<evidence type="ECO:0000256" key="3">
    <source>
        <dbReference type="ARBA" id="ARBA00023163"/>
    </source>
</evidence>
<sequence length="316" mass="34311">MGGTFSVDTAAHDGAGSFFDAFRRGWETEIGAAFPLPTFSPETADDLRGKIRASKVHDTVITDIRVASDVRTVGALDDHNDEVRMYVMRRGAWMLTRPRDRSEVTVPAGRILLRYNGWPSHFQVVPGTTARVLSLPASPLRPLIGDRQIVATAGSPETRLLMAHANMVHATLNDLTPAGAQAARNALVELAEGVMRQRVDGAEPLLAPALARAAKDLTDDHLADPDLSPAMLARELGVTVRTLQRAFASTDESAAAYIRRRRLEQAGLALTAPSGRPSVSELAAHWQFADSSHFIRAFKRQYGQTPAAYARSTRPS</sequence>
<evidence type="ECO:0000256" key="2">
    <source>
        <dbReference type="ARBA" id="ARBA00023125"/>
    </source>
</evidence>
<evidence type="ECO:0000313" key="6">
    <source>
        <dbReference type="Proteomes" id="UP000236732"/>
    </source>
</evidence>
<dbReference type="RefSeq" id="WP_200825018.1">
    <property type="nucleotide sequence ID" value="NZ_FNVT01000045.1"/>
</dbReference>
<dbReference type="PANTHER" id="PTHR46796:SF6">
    <property type="entry name" value="ARAC SUBFAMILY"/>
    <property type="match status" value="1"/>
</dbReference>
<dbReference type="GO" id="GO:0003700">
    <property type="term" value="F:DNA-binding transcription factor activity"/>
    <property type="evidence" value="ECO:0007669"/>
    <property type="project" value="InterPro"/>
</dbReference>
<dbReference type="InterPro" id="IPR020449">
    <property type="entry name" value="Tscrpt_reg_AraC-type_HTH"/>
</dbReference>
<evidence type="ECO:0000256" key="1">
    <source>
        <dbReference type="ARBA" id="ARBA00023015"/>
    </source>
</evidence>